<dbReference type="OrthoDB" id="9776710at2"/>
<protein>
    <submittedName>
        <fullName evidence="8">Quinol oxidase subunit 2</fullName>
    </submittedName>
</protein>
<dbReference type="GO" id="GO:0070069">
    <property type="term" value="C:cytochrome complex"/>
    <property type="evidence" value="ECO:0007669"/>
    <property type="project" value="TreeGrafter"/>
</dbReference>
<dbReference type="GO" id="GO:0005886">
    <property type="term" value="C:plasma membrane"/>
    <property type="evidence" value="ECO:0007669"/>
    <property type="project" value="UniProtKB-SubCell"/>
</dbReference>
<keyword evidence="4 7" id="KW-0812">Transmembrane</keyword>
<evidence type="ECO:0000313" key="8">
    <source>
        <dbReference type="EMBL" id="KRR22592.1"/>
    </source>
</evidence>
<feature type="transmembrane region" description="Helical" evidence="7">
    <location>
        <begin position="6"/>
        <end position="34"/>
    </location>
</feature>
<dbReference type="InterPro" id="IPR003317">
    <property type="entry name" value="Cyt-d_oxidase_su2"/>
</dbReference>
<dbReference type="NCBIfam" id="TIGR00203">
    <property type="entry name" value="cydB"/>
    <property type="match status" value="1"/>
</dbReference>
<comment type="caution">
    <text evidence="8">The sequence shown here is derived from an EMBL/GenBank/DDBJ whole genome shotgun (WGS) entry which is preliminary data.</text>
</comment>
<sequence length="328" mass="36356">MVMFWIALLAISILIYLLLDGFDLGVGMLFGLAGSEAKREAMLRTVAPVWDGNETWLVVTGVIMWGAFPLVYSMLLPAFYIPVLVMLLGLILRGVAFEFRSKAARTRWIWDVSFTAGSFAASFMQGAMVGALVEGLQFSNGEYVGGTFGWLTSFSVLCGTGLCFGYALLGACWLVRKCHGPVRYDTRRQIPLLAITVLVFLVIVFAHALTEHLPILRRWMERPYLFLFPLVGTGAAAVLATSILRHDDYWPFYMVALIFTAAFATLALSFWPYMIPFVVRIDEAAAPHSSLAFLFCGAGLFIFPLMLLYVAVGYRVFRGKSASAADHY</sequence>
<dbReference type="PANTHER" id="PTHR43141">
    <property type="entry name" value="CYTOCHROME BD2 SUBUNIT II"/>
    <property type="match status" value="1"/>
</dbReference>
<dbReference type="EMBL" id="LLYA01000163">
    <property type="protein sequence ID" value="KRR22592.1"/>
    <property type="molecule type" value="Genomic_DNA"/>
</dbReference>
<evidence type="ECO:0000256" key="4">
    <source>
        <dbReference type="ARBA" id="ARBA00022692"/>
    </source>
</evidence>
<name>A0A0R3MXW6_9BRAD</name>
<evidence type="ECO:0000256" key="7">
    <source>
        <dbReference type="SAM" id="Phobius"/>
    </source>
</evidence>
<proteinExistence type="inferred from homology"/>
<keyword evidence="9" id="KW-1185">Reference proteome</keyword>
<feature type="transmembrane region" description="Helical" evidence="7">
    <location>
        <begin position="224"/>
        <end position="244"/>
    </location>
</feature>
<keyword evidence="5 7" id="KW-1133">Transmembrane helix</keyword>
<dbReference type="AlphaFoldDB" id="A0A0R3MXW6"/>
<comment type="subcellular location">
    <subcellularLocation>
        <location evidence="1">Cell membrane</location>
        <topology evidence="1">Multi-pass membrane protein</topology>
    </subcellularLocation>
</comment>
<gene>
    <name evidence="8" type="ORF">CQ13_28720</name>
</gene>
<feature type="transmembrane region" description="Helical" evidence="7">
    <location>
        <begin position="108"/>
        <end position="128"/>
    </location>
</feature>
<accession>A0A0R3MXW6</accession>
<feature type="transmembrane region" description="Helical" evidence="7">
    <location>
        <begin position="78"/>
        <end position="96"/>
    </location>
</feature>
<dbReference type="GO" id="GO:0009055">
    <property type="term" value="F:electron transfer activity"/>
    <property type="evidence" value="ECO:0007669"/>
    <property type="project" value="TreeGrafter"/>
</dbReference>
<evidence type="ECO:0000256" key="6">
    <source>
        <dbReference type="ARBA" id="ARBA00023136"/>
    </source>
</evidence>
<comment type="similarity">
    <text evidence="2">Belongs to the cytochrome ubiquinol oxidase subunit 2 family.</text>
</comment>
<evidence type="ECO:0000256" key="5">
    <source>
        <dbReference type="ARBA" id="ARBA00022989"/>
    </source>
</evidence>
<feature type="transmembrane region" description="Helical" evidence="7">
    <location>
        <begin position="190"/>
        <end position="209"/>
    </location>
</feature>
<evidence type="ECO:0000313" key="9">
    <source>
        <dbReference type="Proteomes" id="UP000052023"/>
    </source>
</evidence>
<feature type="transmembrane region" description="Helical" evidence="7">
    <location>
        <begin position="251"/>
        <end position="271"/>
    </location>
</feature>
<feature type="transmembrane region" description="Helical" evidence="7">
    <location>
        <begin position="148"/>
        <end position="169"/>
    </location>
</feature>
<organism evidence="8 9">
    <name type="scientific">Bradyrhizobium retamae</name>
    <dbReference type="NCBI Taxonomy" id="1300035"/>
    <lineage>
        <taxon>Bacteria</taxon>
        <taxon>Pseudomonadati</taxon>
        <taxon>Pseudomonadota</taxon>
        <taxon>Alphaproteobacteria</taxon>
        <taxon>Hyphomicrobiales</taxon>
        <taxon>Nitrobacteraceae</taxon>
        <taxon>Bradyrhizobium</taxon>
    </lineage>
</organism>
<dbReference type="Pfam" id="PF02322">
    <property type="entry name" value="Cyt_bd_oxida_II"/>
    <property type="match status" value="1"/>
</dbReference>
<evidence type="ECO:0000256" key="2">
    <source>
        <dbReference type="ARBA" id="ARBA00007543"/>
    </source>
</evidence>
<dbReference type="GO" id="GO:0016682">
    <property type="term" value="F:oxidoreductase activity, acting on diphenols and related substances as donors, oxygen as acceptor"/>
    <property type="evidence" value="ECO:0007669"/>
    <property type="project" value="TreeGrafter"/>
</dbReference>
<feature type="transmembrane region" description="Helical" evidence="7">
    <location>
        <begin position="291"/>
        <end position="312"/>
    </location>
</feature>
<dbReference type="GO" id="GO:0019646">
    <property type="term" value="P:aerobic electron transport chain"/>
    <property type="evidence" value="ECO:0007669"/>
    <property type="project" value="TreeGrafter"/>
</dbReference>
<dbReference type="PANTHER" id="PTHR43141:SF4">
    <property type="entry name" value="CYTOCHROME BD2 SUBUNIT II"/>
    <property type="match status" value="1"/>
</dbReference>
<keyword evidence="6 7" id="KW-0472">Membrane</keyword>
<evidence type="ECO:0000256" key="3">
    <source>
        <dbReference type="ARBA" id="ARBA00022475"/>
    </source>
</evidence>
<dbReference type="RefSeq" id="WP_057845151.1">
    <property type="nucleotide sequence ID" value="NZ_LLYA01000163.1"/>
</dbReference>
<reference evidence="8 9" key="1">
    <citation type="submission" date="2014-03" db="EMBL/GenBank/DDBJ databases">
        <title>Bradyrhizobium valentinum sp. nov., isolated from effective nodules of Lupinus mariae-josephae, a lupine endemic of basic-lime soils in Eastern Spain.</title>
        <authorList>
            <person name="Duran D."/>
            <person name="Rey L."/>
            <person name="Navarro A."/>
            <person name="Busquets A."/>
            <person name="Imperial J."/>
            <person name="Ruiz-Argueso T."/>
        </authorList>
    </citation>
    <scope>NUCLEOTIDE SEQUENCE [LARGE SCALE GENOMIC DNA]</scope>
    <source>
        <strain evidence="8 9">Ro19</strain>
    </source>
</reference>
<keyword evidence="3" id="KW-1003">Cell membrane</keyword>
<evidence type="ECO:0000256" key="1">
    <source>
        <dbReference type="ARBA" id="ARBA00004651"/>
    </source>
</evidence>
<dbReference type="Proteomes" id="UP000052023">
    <property type="component" value="Unassembled WGS sequence"/>
</dbReference>